<feature type="domain" description="AB hydrolase-1" evidence="1">
    <location>
        <begin position="25"/>
        <end position="261"/>
    </location>
</feature>
<evidence type="ECO:0000313" key="3">
    <source>
        <dbReference type="Proteomes" id="UP000598217"/>
    </source>
</evidence>
<dbReference type="SUPFAM" id="SSF53474">
    <property type="entry name" value="alpha/beta-Hydrolases"/>
    <property type="match status" value="1"/>
</dbReference>
<dbReference type="PANTHER" id="PTHR43433">
    <property type="entry name" value="HYDROLASE, ALPHA/BETA FOLD FAMILY PROTEIN"/>
    <property type="match status" value="1"/>
</dbReference>
<organism evidence="2 3">
    <name type="scientific">Nocardiopsis terrae</name>
    <dbReference type="NCBI Taxonomy" id="372655"/>
    <lineage>
        <taxon>Bacteria</taxon>
        <taxon>Bacillati</taxon>
        <taxon>Actinomycetota</taxon>
        <taxon>Actinomycetes</taxon>
        <taxon>Streptosporangiales</taxon>
        <taxon>Nocardiopsidaceae</taxon>
        <taxon>Nocardiopsis</taxon>
    </lineage>
</organism>
<name>A0ABR9HF51_9ACTN</name>
<dbReference type="PRINTS" id="PR00111">
    <property type="entry name" value="ABHYDROLASE"/>
</dbReference>
<dbReference type="InterPro" id="IPR000073">
    <property type="entry name" value="AB_hydrolase_1"/>
</dbReference>
<comment type="caution">
    <text evidence="2">The sequence shown here is derived from an EMBL/GenBank/DDBJ whole genome shotgun (WGS) entry which is preliminary data.</text>
</comment>
<dbReference type="Pfam" id="PF00561">
    <property type="entry name" value="Abhydrolase_1"/>
    <property type="match status" value="1"/>
</dbReference>
<dbReference type="Gene3D" id="3.40.50.1820">
    <property type="entry name" value="alpha/beta hydrolase"/>
    <property type="match status" value="1"/>
</dbReference>
<dbReference type="RefSeq" id="WP_191271234.1">
    <property type="nucleotide sequence ID" value="NZ_BMXJ01000004.1"/>
</dbReference>
<accession>A0ABR9HF51</accession>
<evidence type="ECO:0000313" key="2">
    <source>
        <dbReference type="EMBL" id="MBE1457647.1"/>
    </source>
</evidence>
<dbReference type="EMBL" id="JADBDY010000001">
    <property type="protein sequence ID" value="MBE1457647.1"/>
    <property type="molecule type" value="Genomic_DNA"/>
</dbReference>
<keyword evidence="3" id="KW-1185">Reference proteome</keyword>
<dbReference type="InterPro" id="IPR029058">
    <property type="entry name" value="AB_hydrolase_fold"/>
</dbReference>
<evidence type="ECO:0000259" key="1">
    <source>
        <dbReference type="Pfam" id="PF00561"/>
    </source>
</evidence>
<protein>
    <submittedName>
        <fullName evidence="2">Pimeloyl-ACP methyl ester carboxylesterase</fullName>
    </submittedName>
</protein>
<sequence>MLDTKVVLDGREVAYTDIGDPDGTPVLFFHGAPMSRRNLVDQDGDFAAAGLRVISPDRPGYGGSSPAPGRTLTGWAGDMAGFADALGLGRFLVAAHSSGGPYGVVTAALLPERVRGTAVLGGVTDFSWEPAWEGYVEDEKAMMRLPDEQAALEWGERNLGDRPGEWPEPDRELFAERHVPHLAAAAKDAFAQGVGGYTQDSWVQGRPWSFDPAAAEAPFLVVHGSEDTVVPMAHSRHTADLVPGAELRVLPGHGHVTVLWELPGLLSELRDRT</sequence>
<dbReference type="InterPro" id="IPR050471">
    <property type="entry name" value="AB_hydrolase"/>
</dbReference>
<dbReference type="PANTHER" id="PTHR43433:SF5">
    <property type="entry name" value="AB HYDROLASE-1 DOMAIN-CONTAINING PROTEIN"/>
    <property type="match status" value="1"/>
</dbReference>
<reference evidence="2 3" key="1">
    <citation type="submission" date="2020-10" db="EMBL/GenBank/DDBJ databases">
        <title>Sequencing the genomes of 1000 actinobacteria strains.</title>
        <authorList>
            <person name="Klenk H.-P."/>
        </authorList>
    </citation>
    <scope>NUCLEOTIDE SEQUENCE [LARGE SCALE GENOMIC DNA]</scope>
    <source>
        <strain evidence="2 3">DSM 45157</strain>
    </source>
</reference>
<dbReference type="Proteomes" id="UP000598217">
    <property type="component" value="Unassembled WGS sequence"/>
</dbReference>
<gene>
    <name evidence="2" type="ORF">H4W79_001861</name>
</gene>
<proteinExistence type="predicted"/>